<dbReference type="Ensembl" id="ENSCWAT00000001253.1">
    <property type="protein sequence ID" value="ENSCWAP00000001124.1"/>
    <property type="gene ID" value="ENSCWAG00000000965.1"/>
</dbReference>
<reference evidence="1" key="1">
    <citation type="submission" date="2025-08" db="UniProtKB">
        <authorList>
            <consortium name="Ensembl"/>
        </authorList>
    </citation>
    <scope>IDENTIFICATION</scope>
</reference>
<evidence type="ECO:0000313" key="1">
    <source>
        <dbReference type="Ensembl" id="ENSCWAP00000001124.1"/>
    </source>
</evidence>
<keyword evidence="2" id="KW-1185">Reference proteome</keyword>
<sequence length="71" mass="7919">TYAVWSPKQRCLRTFPECLEACGTEALAYSRCMQASTTPGSHLLKDLCVQEFEALWRCFVTMGKKTLTGGP</sequence>
<dbReference type="PANTHER" id="PTHR34561:SF1">
    <property type="entry name" value="NADH DEHYDROGENASE [UBIQUINONE] 1 ALPHA SUBCOMPLEX ASSEMBLY FACTOR 8"/>
    <property type="match status" value="1"/>
</dbReference>
<proteinExistence type="predicted"/>
<dbReference type="AlphaFoldDB" id="A0A8C3VMH7"/>
<dbReference type="GeneTree" id="ENSGT00520000061927"/>
<dbReference type="InterPro" id="IPR034595">
    <property type="entry name" value="NDUFAF8"/>
</dbReference>
<evidence type="ECO:0000313" key="2">
    <source>
        <dbReference type="Proteomes" id="UP000694540"/>
    </source>
</evidence>
<organism evidence="1 2">
    <name type="scientific">Catagonus wagneri</name>
    <name type="common">Chacoan peccary</name>
    <dbReference type="NCBI Taxonomy" id="51154"/>
    <lineage>
        <taxon>Eukaryota</taxon>
        <taxon>Metazoa</taxon>
        <taxon>Chordata</taxon>
        <taxon>Craniata</taxon>
        <taxon>Vertebrata</taxon>
        <taxon>Euteleostomi</taxon>
        <taxon>Mammalia</taxon>
        <taxon>Eutheria</taxon>
        <taxon>Laurasiatheria</taxon>
        <taxon>Artiodactyla</taxon>
        <taxon>Suina</taxon>
        <taxon>Tayassuidae</taxon>
        <taxon>Catagonus</taxon>
    </lineage>
</organism>
<dbReference type="GO" id="GO:0005739">
    <property type="term" value="C:mitochondrion"/>
    <property type="evidence" value="ECO:0007669"/>
    <property type="project" value="InterPro"/>
</dbReference>
<accession>A0A8C3VMH7</accession>
<reference evidence="1" key="2">
    <citation type="submission" date="2025-09" db="UniProtKB">
        <authorList>
            <consortium name="Ensembl"/>
        </authorList>
    </citation>
    <scope>IDENTIFICATION</scope>
</reference>
<dbReference type="PANTHER" id="PTHR34561">
    <property type="entry name" value="NADH DEHYDROGENASE [UBIQUINONE] 1 ALPHA SUBCOMPLEX ASSEMBLY FACTOR 8"/>
    <property type="match status" value="1"/>
</dbReference>
<name>A0A8C3VMH7_9CETA</name>
<protein>
    <submittedName>
        <fullName evidence="1">Uncharacterized protein</fullName>
    </submittedName>
</protein>
<dbReference type="GO" id="GO:0032981">
    <property type="term" value="P:mitochondrial respiratory chain complex I assembly"/>
    <property type="evidence" value="ECO:0007669"/>
    <property type="project" value="InterPro"/>
</dbReference>
<dbReference type="Proteomes" id="UP000694540">
    <property type="component" value="Unplaced"/>
</dbReference>